<evidence type="ECO:0000313" key="11">
    <source>
        <dbReference type="EMBL" id="RST97002.1"/>
    </source>
</evidence>
<feature type="transmembrane region" description="Helical" evidence="9">
    <location>
        <begin position="364"/>
        <end position="382"/>
    </location>
</feature>
<dbReference type="PANTHER" id="PTHR33989">
    <property type="match status" value="1"/>
</dbReference>
<accession>A0A429ZTL5</accession>
<evidence type="ECO:0000256" key="4">
    <source>
        <dbReference type="ARBA" id="ARBA00022597"/>
    </source>
</evidence>
<dbReference type="OrthoDB" id="1550290at2"/>
<evidence type="ECO:0000256" key="9">
    <source>
        <dbReference type="SAM" id="Phobius"/>
    </source>
</evidence>
<feature type="transmembrane region" description="Helical" evidence="9">
    <location>
        <begin position="339"/>
        <end position="358"/>
    </location>
</feature>
<dbReference type="GO" id="GO:1901264">
    <property type="term" value="P:carbohydrate derivative transport"/>
    <property type="evidence" value="ECO:0007669"/>
    <property type="project" value="TreeGrafter"/>
</dbReference>
<keyword evidence="12" id="KW-1185">Reference proteome</keyword>
<evidence type="ECO:0000256" key="1">
    <source>
        <dbReference type="ARBA" id="ARBA00004651"/>
    </source>
</evidence>
<dbReference type="InterPro" id="IPR004796">
    <property type="entry name" value="PTS_IIC_cello"/>
</dbReference>
<name>A0A429ZTL5_9ENTE</name>
<dbReference type="Pfam" id="PF02378">
    <property type="entry name" value="PTS_EIIC"/>
    <property type="match status" value="1"/>
</dbReference>
<evidence type="ECO:0000256" key="5">
    <source>
        <dbReference type="ARBA" id="ARBA00022692"/>
    </source>
</evidence>
<dbReference type="GO" id="GO:0005886">
    <property type="term" value="C:plasma membrane"/>
    <property type="evidence" value="ECO:0007669"/>
    <property type="project" value="UniProtKB-SubCell"/>
</dbReference>
<keyword evidence="2 8" id="KW-0813">Transport</keyword>
<keyword evidence="5 9" id="KW-0812">Transmembrane</keyword>
<comment type="caution">
    <text evidence="11">The sequence shown here is derived from an EMBL/GenBank/DDBJ whole genome shotgun (WGS) entry which is preliminary data.</text>
</comment>
<feature type="transmembrane region" description="Helical" evidence="9">
    <location>
        <begin position="65"/>
        <end position="90"/>
    </location>
</feature>
<dbReference type="PROSITE" id="PS51105">
    <property type="entry name" value="PTS_EIIC_TYPE_3"/>
    <property type="match status" value="1"/>
</dbReference>
<feature type="transmembrane region" description="Helical" evidence="9">
    <location>
        <begin position="417"/>
        <end position="438"/>
    </location>
</feature>
<dbReference type="GO" id="GO:0008982">
    <property type="term" value="F:protein-N(PI)-phosphohistidine-sugar phosphotransferase activity"/>
    <property type="evidence" value="ECO:0007669"/>
    <property type="project" value="UniProtKB-UniRule"/>
</dbReference>
<evidence type="ECO:0000256" key="8">
    <source>
        <dbReference type="PIRNR" id="PIRNR006351"/>
    </source>
</evidence>
<dbReference type="InterPro" id="IPR051088">
    <property type="entry name" value="PTS_Sugar-EIIC/EIIB"/>
</dbReference>
<comment type="subcellular location">
    <subcellularLocation>
        <location evidence="1">Cell membrane</location>
        <topology evidence="1">Multi-pass membrane protein</topology>
    </subcellularLocation>
</comment>
<feature type="transmembrane region" description="Helical" evidence="9">
    <location>
        <begin position="243"/>
        <end position="273"/>
    </location>
</feature>
<evidence type="ECO:0000256" key="2">
    <source>
        <dbReference type="ARBA" id="ARBA00022448"/>
    </source>
</evidence>
<keyword evidence="7 8" id="KW-0472">Membrane</keyword>
<dbReference type="RefSeq" id="WP_126778602.1">
    <property type="nucleotide sequence ID" value="NZ_NGJU01000004.1"/>
</dbReference>
<reference evidence="11 12" key="1">
    <citation type="submission" date="2017-05" db="EMBL/GenBank/DDBJ databases">
        <title>Vagococcus spp. assemblies.</title>
        <authorList>
            <person name="Gulvik C.A."/>
        </authorList>
    </citation>
    <scope>NUCLEOTIDE SEQUENCE [LARGE SCALE GENOMIC DNA]</scope>
    <source>
        <strain evidence="11 12">NCFB 2777</strain>
    </source>
</reference>
<feature type="transmembrane region" description="Helical" evidence="9">
    <location>
        <begin position="145"/>
        <end position="168"/>
    </location>
</feature>
<comment type="function">
    <text evidence="8">The phosphoenolpyruvate-dependent sugar phosphotransferase system (PTS), a major carbohydrate active -transport system, catalyzes the phosphorylation of incoming sugar substrates concomitant with their translocation across the cell membrane.</text>
</comment>
<dbReference type="GeneID" id="98567421"/>
<sequence length="453" mass="49230">MMTFIEEKVMPKAMKLSQNKYLGSVSDGFMMLMPVLIIGSIFSLLNNLALPWYQEMISATGLKGLLGIPNLVTNDMLAVYAVFFIAYALAKRLNRDQGVAGMIALFSFLAVTPFGNLGVAIQTFVTDNGLSVPEGLEISGGNFLPLEWLGAKGLFVAIFVGLISAKIYDSLLAKNLMIKMPDSVPPTISKSFAGLMPGFASIIFFILIDRCVALVPVAQVSGIQTGIYHLIQSPMENFLGNNIWSFIFAAFAAQFLWSLGIHGMSAIILPIFYPLWTSLNNANIEALNRGVSVYELPNILNRSFWQVYVIAGGSGVTLGLCLYMVFWAKSKQYKTIGKLAVVANICGINEPLIFGLPIVLNPLLIVPFILSPIVMAVLAYGLTVMEILPRLTTIVPLGTPIIMSGFISTASGGWRVALFQVLIIILGGIIYLPFVRLLDQKAIALEQLAEEGK</sequence>
<dbReference type="InterPro" id="IPR004501">
    <property type="entry name" value="PTS_EIIC_3"/>
</dbReference>
<dbReference type="NCBIfam" id="TIGR00410">
    <property type="entry name" value="lacE"/>
    <property type="match status" value="1"/>
</dbReference>
<evidence type="ECO:0000256" key="3">
    <source>
        <dbReference type="ARBA" id="ARBA00022475"/>
    </source>
</evidence>
<dbReference type="AlphaFoldDB" id="A0A429ZTL5"/>
<evidence type="ECO:0000313" key="12">
    <source>
        <dbReference type="Proteomes" id="UP000287239"/>
    </source>
</evidence>
<evidence type="ECO:0000256" key="6">
    <source>
        <dbReference type="ARBA" id="ARBA00022989"/>
    </source>
</evidence>
<organism evidence="11 12">
    <name type="scientific">Vagococcus salmoninarum</name>
    <dbReference type="NCBI Taxonomy" id="2739"/>
    <lineage>
        <taxon>Bacteria</taxon>
        <taxon>Bacillati</taxon>
        <taxon>Bacillota</taxon>
        <taxon>Bacilli</taxon>
        <taxon>Lactobacillales</taxon>
        <taxon>Enterococcaceae</taxon>
        <taxon>Vagococcus</taxon>
    </lineage>
</organism>
<feature type="domain" description="PTS EIIC type-3" evidence="10">
    <location>
        <begin position="5"/>
        <end position="434"/>
    </location>
</feature>
<dbReference type="PIRSF" id="PIRSF006351">
    <property type="entry name" value="PTS_EIIC-Cellobiose"/>
    <property type="match status" value="1"/>
</dbReference>
<feature type="transmembrane region" description="Helical" evidence="9">
    <location>
        <begin position="102"/>
        <end position="125"/>
    </location>
</feature>
<keyword evidence="4 8" id="KW-0762">Sugar transport</keyword>
<feature type="transmembrane region" description="Helical" evidence="9">
    <location>
        <begin position="394"/>
        <end position="411"/>
    </location>
</feature>
<proteinExistence type="predicted"/>
<keyword evidence="6 9" id="KW-1133">Transmembrane helix</keyword>
<feature type="transmembrane region" description="Helical" evidence="9">
    <location>
        <begin position="305"/>
        <end position="327"/>
    </location>
</feature>
<gene>
    <name evidence="11" type="ORF">CBF35_03495</name>
</gene>
<evidence type="ECO:0000259" key="10">
    <source>
        <dbReference type="PROSITE" id="PS51105"/>
    </source>
</evidence>
<dbReference type="GO" id="GO:0009401">
    <property type="term" value="P:phosphoenolpyruvate-dependent sugar phosphotransferase system"/>
    <property type="evidence" value="ECO:0007669"/>
    <property type="project" value="InterPro"/>
</dbReference>
<feature type="transmembrane region" description="Helical" evidence="9">
    <location>
        <begin position="213"/>
        <end position="231"/>
    </location>
</feature>
<protein>
    <recommendedName>
        <fullName evidence="8">Permease IIC component</fullName>
    </recommendedName>
</protein>
<keyword evidence="3 8" id="KW-1003">Cell membrane</keyword>
<feature type="transmembrane region" description="Helical" evidence="9">
    <location>
        <begin position="21"/>
        <end position="45"/>
    </location>
</feature>
<dbReference type="InterPro" id="IPR003352">
    <property type="entry name" value="PTS_EIIC"/>
</dbReference>
<dbReference type="EMBL" id="NGJU01000004">
    <property type="protein sequence ID" value="RST97002.1"/>
    <property type="molecule type" value="Genomic_DNA"/>
</dbReference>
<feature type="transmembrane region" description="Helical" evidence="9">
    <location>
        <begin position="188"/>
        <end position="207"/>
    </location>
</feature>
<dbReference type="PANTHER" id="PTHR33989:SF4">
    <property type="entry name" value="PTS SYSTEM N,N'-DIACETYLCHITOBIOSE-SPECIFIC EIIC COMPONENT"/>
    <property type="match status" value="1"/>
</dbReference>
<evidence type="ECO:0000256" key="7">
    <source>
        <dbReference type="ARBA" id="ARBA00023136"/>
    </source>
</evidence>
<dbReference type="Proteomes" id="UP000287239">
    <property type="component" value="Unassembled WGS sequence"/>
</dbReference>